<name>A0A6C0IUR8_9ZZZZ</name>
<proteinExistence type="predicted"/>
<reference evidence="1" key="1">
    <citation type="journal article" date="2020" name="Nature">
        <title>Giant virus diversity and host interactions through global metagenomics.</title>
        <authorList>
            <person name="Schulz F."/>
            <person name="Roux S."/>
            <person name="Paez-Espino D."/>
            <person name="Jungbluth S."/>
            <person name="Walsh D.A."/>
            <person name="Denef V.J."/>
            <person name="McMahon K.D."/>
            <person name="Konstantinidis K.T."/>
            <person name="Eloe-Fadrosh E.A."/>
            <person name="Kyrpides N.C."/>
            <person name="Woyke T."/>
        </authorList>
    </citation>
    <scope>NUCLEOTIDE SEQUENCE</scope>
    <source>
        <strain evidence="1">GVMAG-M-3300024261-8</strain>
    </source>
</reference>
<accession>A0A6C0IUR8</accession>
<protein>
    <submittedName>
        <fullName evidence="1">Uncharacterized protein</fullName>
    </submittedName>
</protein>
<dbReference type="AlphaFoldDB" id="A0A6C0IUR8"/>
<sequence>MGNGKNIIKGYQGIMDLDLSSIDPKFHKEMIDLHSQDIRDYKIEQRERPSKLRYENAIVRAYKTIRNDKRLNEKIAYERRQTQQEGDARREEIIQHIKDSKKTLLTNTNSAKW</sequence>
<dbReference type="EMBL" id="MN740240">
    <property type="protein sequence ID" value="QHT95313.1"/>
    <property type="molecule type" value="Genomic_DNA"/>
</dbReference>
<organism evidence="1">
    <name type="scientific">viral metagenome</name>
    <dbReference type="NCBI Taxonomy" id="1070528"/>
    <lineage>
        <taxon>unclassified sequences</taxon>
        <taxon>metagenomes</taxon>
        <taxon>organismal metagenomes</taxon>
    </lineage>
</organism>
<evidence type="ECO:0000313" key="1">
    <source>
        <dbReference type="EMBL" id="QHT95313.1"/>
    </source>
</evidence>